<proteinExistence type="predicted"/>
<feature type="region of interest" description="Disordered" evidence="1">
    <location>
        <begin position="364"/>
        <end position="563"/>
    </location>
</feature>
<evidence type="ECO:0000313" key="3">
    <source>
        <dbReference type="EMBL" id="KAF9469762.1"/>
    </source>
</evidence>
<reference evidence="3" key="1">
    <citation type="submission" date="2020-11" db="EMBL/GenBank/DDBJ databases">
        <authorList>
            <consortium name="DOE Joint Genome Institute"/>
            <person name="Ahrendt S."/>
            <person name="Riley R."/>
            <person name="Andreopoulos W."/>
            <person name="Labutti K."/>
            <person name="Pangilinan J."/>
            <person name="Ruiz-Duenas F.J."/>
            <person name="Barrasa J.M."/>
            <person name="Sanchez-Garcia M."/>
            <person name="Camarero S."/>
            <person name="Miyauchi S."/>
            <person name="Serrano A."/>
            <person name="Linde D."/>
            <person name="Babiker R."/>
            <person name="Drula E."/>
            <person name="Ayuso-Fernandez I."/>
            <person name="Pacheco R."/>
            <person name="Padilla G."/>
            <person name="Ferreira P."/>
            <person name="Barriuso J."/>
            <person name="Kellner H."/>
            <person name="Castanera R."/>
            <person name="Alfaro M."/>
            <person name="Ramirez L."/>
            <person name="Pisabarro A.G."/>
            <person name="Kuo A."/>
            <person name="Tritt A."/>
            <person name="Lipzen A."/>
            <person name="He G."/>
            <person name="Yan M."/>
            <person name="Ng V."/>
            <person name="Cullen D."/>
            <person name="Martin F."/>
            <person name="Rosso M.-N."/>
            <person name="Henrissat B."/>
            <person name="Hibbett D."/>
            <person name="Martinez A.T."/>
            <person name="Grigoriev I.V."/>
        </authorList>
    </citation>
    <scope>NUCLEOTIDE SEQUENCE</scope>
    <source>
        <strain evidence="3">CBS 247.69</strain>
    </source>
</reference>
<dbReference type="EMBL" id="MU150229">
    <property type="protein sequence ID" value="KAF9469762.1"/>
    <property type="molecule type" value="Genomic_DNA"/>
</dbReference>
<feature type="region of interest" description="Disordered" evidence="1">
    <location>
        <begin position="306"/>
        <end position="352"/>
    </location>
</feature>
<feature type="transmembrane region" description="Helical" evidence="2">
    <location>
        <begin position="134"/>
        <end position="158"/>
    </location>
</feature>
<keyword evidence="2" id="KW-0812">Transmembrane</keyword>
<gene>
    <name evidence="3" type="ORF">BDZ94DRAFT_1286351</name>
</gene>
<dbReference type="AlphaFoldDB" id="A0A9P6CKP0"/>
<sequence>MGFIRPATPGFIVTLIATALLAVVSFCVPYFKSVYFLKATISASGVNGSITFGTLGYCLELANGTTCSSPTVGYQLDINNLVGNKLPIEIPQVAVKWLTYALVLHIVALGLSAGSAVFGLLAHVREMSMTCCSTFISGFAAAVALLAFIFDIALFFIAKARINAIGKAEIGNAIWLTLAAWILLFFSGCFYTVGRCCITKRRPKGDWDNRKGSEPVHTGGNHTDQIRLDAVKAEADRKARQKDVEVGLPAFSETQPLAAYVEGNNVYLDQPYKDENNASYGGRPARGGGYSGGGYVQAPVGSRAVDDYYSPSQADSTYPPAPHQSANTAYSNAPNVTSQHPQRQDSGYAQSQYAPSQYAPSTYAHNAANYAPPPHLPNQYLSTAPQQYGSDRYGSPPNEYGHRAGGSSYHTAVSHGHQPTGYSHYDPYDSQQPHSSQSYNSGNHSQTSPPLANAGYASGSTYYSPQTNQPGPERSYSLGGADYSGGGYGTNSVPPLPEHETSYFPPQAPVPINTSTGYVPPAQTSPVKGPRAQPQLSVRNDEDESPPGYDAGTSNVQGAWGKR</sequence>
<comment type="caution">
    <text evidence="3">The sequence shown here is derived from an EMBL/GenBank/DDBJ whole genome shotgun (WGS) entry which is preliminary data.</text>
</comment>
<dbReference type="PANTHER" id="PTHR28013">
    <property type="entry name" value="PROTEIN DCV1-RELATED"/>
    <property type="match status" value="1"/>
</dbReference>
<dbReference type="InterPro" id="IPR051380">
    <property type="entry name" value="pH-response_reg_palI/RIM9"/>
</dbReference>
<accession>A0A9P6CKP0</accession>
<dbReference type="OrthoDB" id="3365245at2759"/>
<feature type="transmembrane region" description="Helical" evidence="2">
    <location>
        <begin position="170"/>
        <end position="193"/>
    </location>
</feature>
<evidence type="ECO:0000256" key="1">
    <source>
        <dbReference type="SAM" id="MobiDB-lite"/>
    </source>
</evidence>
<keyword evidence="2" id="KW-0472">Membrane</keyword>
<dbReference type="GO" id="GO:0035838">
    <property type="term" value="C:growing cell tip"/>
    <property type="evidence" value="ECO:0007669"/>
    <property type="project" value="TreeGrafter"/>
</dbReference>
<dbReference type="PANTHER" id="PTHR28013:SF4">
    <property type="entry name" value="MARVEL DOMAIN-CONTAINING PROTEIN"/>
    <property type="match status" value="1"/>
</dbReference>
<dbReference type="GO" id="GO:0005886">
    <property type="term" value="C:plasma membrane"/>
    <property type="evidence" value="ECO:0007669"/>
    <property type="project" value="InterPro"/>
</dbReference>
<name>A0A9P6CKP0_9AGAR</name>
<dbReference type="Pfam" id="PF06687">
    <property type="entry name" value="SUR7"/>
    <property type="match status" value="1"/>
</dbReference>
<dbReference type="GO" id="GO:0032153">
    <property type="term" value="C:cell division site"/>
    <property type="evidence" value="ECO:0007669"/>
    <property type="project" value="TreeGrafter"/>
</dbReference>
<dbReference type="InterPro" id="IPR009571">
    <property type="entry name" value="SUR7/Rim9-like_fungi"/>
</dbReference>
<feature type="transmembrane region" description="Helical" evidence="2">
    <location>
        <begin position="97"/>
        <end position="122"/>
    </location>
</feature>
<evidence type="ECO:0000313" key="4">
    <source>
        <dbReference type="Proteomes" id="UP000807353"/>
    </source>
</evidence>
<feature type="compositionally biased region" description="Polar residues" evidence="1">
    <location>
        <begin position="458"/>
        <end position="470"/>
    </location>
</feature>
<feature type="compositionally biased region" description="Polar residues" evidence="1">
    <location>
        <begin position="379"/>
        <end position="389"/>
    </location>
</feature>
<feature type="compositionally biased region" description="Polar residues" evidence="1">
    <location>
        <begin position="512"/>
        <end position="526"/>
    </location>
</feature>
<dbReference type="Proteomes" id="UP000807353">
    <property type="component" value="Unassembled WGS sequence"/>
</dbReference>
<feature type="compositionally biased region" description="Polar residues" evidence="1">
    <location>
        <begin position="324"/>
        <end position="352"/>
    </location>
</feature>
<feature type="transmembrane region" description="Helical" evidence="2">
    <location>
        <begin position="12"/>
        <end position="31"/>
    </location>
</feature>
<protein>
    <submittedName>
        <fullName evidence="3">SUR7/PalI family-domain-containing protein</fullName>
    </submittedName>
</protein>
<keyword evidence="2" id="KW-1133">Transmembrane helix</keyword>
<feature type="compositionally biased region" description="Polar residues" evidence="1">
    <location>
        <begin position="429"/>
        <end position="450"/>
    </location>
</feature>
<evidence type="ECO:0000256" key="2">
    <source>
        <dbReference type="SAM" id="Phobius"/>
    </source>
</evidence>
<keyword evidence="4" id="KW-1185">Reference proteome</keyword>
<organism evidence="3 4">
    <name type="scientific">Collybia nuda</name>
    <dbReference type="NCBI Taxonomy" id="64659"/>
    <lineage>
        <taxon>Eukaryota</taxon>
        <taxon>Fungi</taxon>
        <taxon>Dikarya</taxon>
        <taxon>Basidiomycota</taxon>
        <taxon>Agaricomycotina</taxon>
        <taxon>Agaricomycetes</taxon>
        <taxon>Agaricomycetidae</taxon>
        <taxon>Agaricales</taxon>
        <taxon>Tricholomatineae</taxon>
        <taxon>Clitocybaceae</taxon>
        <taxon>Collybia</taxon>
    </lineage>
</organism>